<dbReference type="InterPro" id="IPR029001">
    <property type="entry name" value="ITPase-like_fam"/>
</dbReference>
<dbReference type="PANTHER" id="PTHR11067">
    <property type="entry name" value="INOSINE TRIPHOSPHATE PYROPHOSPHATASE/HAM1 PROTEIN"/>
    <property type="match status" value="1"/>
</dbReference>
<evidence type="ECO:0000256" key="1">
    <source>
        <dbReference type="ARBA" id="ARBA00008023"/>
    </source>
</evidence>
<dbReference type="GO" id="GO:0036222">
    <property type="term" value="F:XTP diphosphatase activity"/>
    <property type="evidence" value="ECO:0007669"/>
    <property type="project" value="UniProtKB-UniRule"/>
</dbReference>
<comment type="catalytic activity">
    <reaction evidence="10">
        <text>ITP + H2O = IMP + diphosphate + H(+)</text>
        <dbReference type="Rhea" id="RHEA:29399"/>
        <dbReference type="ChEBI" id="CHEBI:15377"/>
        <dbReference type="ChEBI" id="CHEBI:15378"/>
        <dbReference type="ChEBI" id="CHEBI:33019"/>
        <dbReference type="ChEBI" id="CHEBI:58053"/>
        <dbReference type="ChEBI" id="CHEBI:61402"/>
        <dbReference type="EC" id="3.6.1.66"/>
    </reaction>
</comment>
<dbReference type="AlphaFoldDB" id="A0AAE2YNY2"/>
<feature type="binding site" evidence="10">
    <location>
        <begin position="157"/>
        <end position="160"/>
    </location>
    <ligand>
        <name>substrate</name>
    </ligand>
</feature>
<gene>
    <name evidence="12" type="primary">rdgB</name>
    <name evidence="12" type="ORF">HFQ13_03760</name>
</gene>
<reference evidence="12" key="1">
    <citation type="journal article" date="2021" name="ISME J.">
        <title>Genomic evolution of the class Acidithiobacillia: deep-branching Proteobacteria living in extreme acidic conditions.</title>
        <authorList>
            <person name="Moya-Beltran A."/>
            <person name="Beard S."/>
            <person name="Rojas-Villalobos C."/>
            <person name="Issotta F."/>
            <person name="Gallardo Y."/>
            <person name="Ulloa R."/>
            <person name="Giaveno A."/>
            <person name="Degli Esposti M."/>
            <person name="Johnson D.B."/>
            <person name="Quatrini R."/>
        </authorList>
    </citation>
    <scope>NUCLEOTIDE SEQUENCE</scope>
    <source>
        <strain evidence="12">VAN18-1</strain>
    </source>
</reference>
<evidence type="ECO:0000313" key="12">
    <source>
        <dbReference type="EMBL" id="MBU2787333.1"/>
    </source>
</evidence>
<evidence type="ECO:0000313" key="13">
    <source>
        <dbReference type="Proteomes" id="UP001197378"/>
    </source>
</evidence>
<protein>
    <recommendedName>
        <fullName evidence="10">dITP/XTP pyrophosphatase</fullName>
        <ecNumber evidence="10">3.6.1.66</ecNumber>
    </recommendedName>
    <alternativeName>
        <fullName evidence="10">Non-canonical purine NTP pyrophosphatase</fullName>
    </alternativeName>
    <alternativeName>
        <fullName evidence="10">Non-standard purine NTP pyrophosphatase</fullName>
    </alternativeName>
    <alternativeName>
        <fullName evidence="10">Nucleoside-triphosphate diphosphatase</fullName>
    </alternativeName>
    <alternativeName>
        <fullName evidence="10">Nucleoside-triphosphate pyrophosphatase</fullName>
        <shortName evidence="10">NTPase</shortName>
    </alternativeName>
</protein>
<feature type="binding site" evidence="10">
    <location>
        <position position="73"/>
    </location>
    <ligand>
        <name>substrate</name>
    </ligand>
</feature>
<dbReference type="GO" id="GO:0009146">
    <property type="term" value="P:purine nucleoside triphosphate catabolic process"/>
    <property type="evidence" value="ECO:0007669"/>
    <property type="project" value="UniProtKB-UniRule"/>
</dbReference>
<accession>A0AAE2YNY2</accession>
<dbReference type="FunFam" id="3.90.950.10:FF:000001">
    <property type="entry name" value="dITP/XTP pyrophosphatase"/>
    <property type="match status" value="1"/>
</dbReference>
<comment type="similarity">
    <text evidence="1 10 11">Belongs to the HAM1 NTPase family.</text>
</comment>
<dbReference type="GO" id="GO:0009117">
    <property type="term" value="P:nucleotide metabolic process"/>
    <property type="evidence" value="ECO:0007669"/>
    <property type="project" value="UniProtKB-KW"/>
</dbReference>
<dbReference type="InterPro" id="IPR002637">
    <property type="entry name" value="RdgB/HAM1"/>
</dbReference>
<evidence type="ECO:0000256" key="10">
    <source>
        <dbReference type="HAMAP-Rule" id="MF_01405"/>
    </source>
</evidence>
<evidence type="ECO:0000256" key="4">
    <source>
        <dbReference type="ARBA" id="ARBA00022741"/>
    </source>
</evidence>
<dbReference type="Gene3D" id="3.90.950.10">
    <property type="match status" value="1"/>
</dbReference>
<evidence type="ECO:0000256" key="9">
    <source>
        <dbReference type="ARBA" id="ARBA00052017"/>
    </source>
</evidence>
<sequence>MVGTGTLVLASRNAGKRRELEPAFAALGLRLLDLEQLQIESPEETASTFLENSLCKARHTAQHCNHWVLAEDSGLCVPALDGAPGVRSARFAGDSASDRENNELLLQRMQDLSAKQRDAYFLCVMVLLRGPEDPDPLFARGIWQGEIAAKMQGEGGFGYDPIFLPRGAAGRSAAQLSLQEKQACSHRGQALRKLFAEMQ</sequence>
<dbReference type="PANTHER" id="PTHR11067:SF9">
    <property type="entry name" value="INOSINE TRIPHOSPHATE PYROPHOSPHATASE"/>
    <property type="match status" value="1"/>
</dbReference>
<evidence type="ECO:0000256" key="7">
    <source>
        <dbReference type="ARBA" id="ARBA00023080"/>
    </source>
</evidence>
<evidence type="ECO:0000256" key="8">
    <source>
        <dbReference type="ARBA" id="ARBA00051875"/>
    </source>
</evidence>
<feature type="binding site" evidence="10">
    <location>
        <position position="43"/>
    </location>
    <ligand>
        <name>Mg(2+)</name>
        <dbReference type="ChEBI" id="CHEBI:18420"/>
    </ligand>
</feature>
<dbReference type="GO" id="GO:0017111">
    <property type="term" value="F:ribonucleoside triphosphate phosphatase activity"/>
    <property type="evidence" value="ECO:0007669"/>
    <property type="project" value="InterPro"/>
</dbReference>
<proteinExistence type="inferred from homology"/>
<dbReference type="Proteomes" id="UP001197378">
    <property type="component" value="Unassembled WGS sequence"/>
</dbReference>
<feature type="binding site" evidence="10">
    <location>
        <begin position="11"/>
        <end position="16"/>
    </location>
    <ligand>
        <name>substrate</name>
    </ligand>
</feature>
<keyword evidence="7 10" id="KW-0546">Nucleotide metabolism</keyword>
<dbReference type="InterPro" id="IPR020922">
    <property type="entry name" value="dITP/XTP_pyrophosphatase"/>
</dbReference>
<dbReference type="CDD" id="cd00515">
    <property type="entry name" value="HAM1"/>
    <property type="match status" value="1"/>
</dbReference>
<dbReference type="NCBIfam" id="TIGR00042">
    <property type="entry name" value="RdgB/HAM1 family non-canonical purine NTP pyrophosphatase"/>
    <property type="match status" value="1"/>
</dbReference>
<comment type="catalytic activity">
    <reaction evidence="9 10">
        <text>XTP + H2O = XMP + diphosphate + H(+)</text>
        <dbReference type="Rhea" id="RHEA:28610"/>
        <dbReference type="ChEBI" id="CHEBI:15377"/>
        <dbReference type="ChEBI" id="CHEBI:15378"/>
        <dbReference type="ChEBI" id="CHEBI:33019"/>
        <dbReference type="ChEBI" id="CHEBI:57464"/>
        <dbReference type="ChEBI" id="CHEBI:61314"/>
        <dbReference type="EC" id="3.6.1.66"/>
    </reaction>
</comment>
<comment type="caution">
    <text evidence="12">The sequence shown here is derived from an EMBL/GenBank/DDBJ whole genome shotgun (WGS) entry which is preliminary data.</text>
</comment>
<keyword evidence="13" id="KW-1185">Reference proteome</keyword>
<comment type="function">
    <text evidence="10">Pyrophosphatase that catalyzes the hydrolysis of nucleoside triphosphates to their monophosphate derivatives, with a high preference for the non-canonical purine nucleotides XTP (xanthosine triphosphate), dITP (deoxyinosine triphosphate) and ITP. Seems to function as a house-cleaning enzyme that removes non-canonical purine nucleotides from the nucleotide pool, thus preventing their incorporation into DNA/RNA and avoiding chromosomal lesions.</text>
</comment>
<feature type="binding site" evidence="10">
    <location>
        <position position="72"/>
    </location>
    <ligand>
        <name>Mg(2+)</name>
        <dbReference type="ChEBI" id="CHEBI:18420"/>
    </ligand>
</feature>
<dbReference type="GO" id="GO:0036220">
    <property type="term" value="F:ITP diphosphatase activity"/>
    <property type="evidence" value="ECO:0007669"/>
    <property type="project" value="UniProtKB-UniRule"/>
</dbReference>
<dbReference type="HAMAP" id="MF_01405">
    <property type="entry name" value="Non_canon_purine_NTPase"/>
    <property type="match status" value="1"/>
</dbReference>
<evidence type="ECO:0000256" key="5">
    <source>
        <dbReference type="ARBA" id="ARBA00022801"/>
    </source>
</evidence>
<name>A0AAE2YNY2_9PROT</name>
<comment type="subunit">
    <text evidence="2 10">Homodimer.</text>
</comment>
<dbReference type="EMBL" id="JAAXYO010000039">
    <property type="protein sequence ID" value="MBU2787333.1"/>
    <property type="molecule type" value="Genomic_DNA"/>
</dbReference>
<keyword evidence="5 10" id="KW-0378">Hydrolase</keyword>
<comment type="cofactor">
    <cofactor evidence="10">
        <name>Mg(2+)</name>
        <dbReference type="ChEBI" id="CHEBI:18420"/>
    </cofactor>
    <text evidence="10">Binds 1 Mg(2+) ion per subunit.</text>
</comment>
<dbReference type="Pfam" id="PF01725">
    <property type="entry name" value="Ham1p_like"/>
    <property type="match status" value="1"/>
</dbReference>
<organism evidence="12 13">
    <name type="scientific">Igneacidithiobacillus copahuensis</name>
    <dbReference type="NCBI Taxonomy" id="2724909"/>
    <lineage>
        <taxon>Bacteria</taxon>
        <taxon>Pseudomonadati</taxon>
        <taxon>Pseudomonadota</taxon>
        <taxon>Acidithiobacillia</taxon>
        <taxon>Acidithiobacillales</taxon>
        <taxon>Acidithiobacillaceae</taxon>
        <taxon>Igneacidithiobacillus</taxon>
    </lineage>
</organism>
<dbReference type="GO" id="GO:0005829">
    <property type="term" value="C:cytosol"/>
    <property type="evidence" value="ECO:0007669"/>
    <property type="project" value="TreeGrafter"/>
</dbReference>
<feature type="binding site" evidence="10">
    <location>
        <position position="181"/>
    </location>
    <ligand>
        <name>substrate</name>
    </ligand>
</feature>
<dbReference type="SUPFAM" id="SSF52972">
    <property type="entry name" value="ITPase-like"/>
    <property type="match status" value="1"/>
</dbReference>
<comment type="catalytic activity">
    <reaction evidence="8 10">
        <text>dITP + H2O = dIMP + diphosphate + H(+)</text>
        <dbReference type="Rhea" id="RHEA:28342"/>
        <dbReference type="ChEBI" id="CHEBI:15377"/>
        <dbReference type="ChEBI" id="CHEBI:15378"/>
        <dbReference type="ChEBI" id="CHEBI:33019"/>
        <dbReference type="ChEBI" id="CHEBI:61194"/>
        <dbReference type="ChEBI" id="CHEBI:61382"/>
        <dbReference type="EC" id="3.6.1.66"/>
    </reaction>
</comment>
<dbReference type="GO" id="GO:0035870">
    <property type="term" value="F:dITP diphosphatase activity"/>
    <property type="evidence" value="ECO:0007669"/>
    <property type="project" value="UniProtKB-UniRule"/>
</dbReference>
<feature type="binding site" evidence="10">
    <location>
        <begin position="186"/>
        <end position="187"/>
    </location>
    <ligand>
        <name>substrate</name>
    </ligand>
</feature>
<feature type="active site" description="Proton acceptor" evidence="10">
    <location>
        <position position="72"/>
    </location>
</feature>
<evidence type="ECO:0000256" key="11">
    <source>
        <dbReference type="RuleBase" id="RU003781"/>
    </source>
</evidence>
<keyword evidence="4 10" id="KW-0547">Nucleotide-binding</keyword>
<dbReference type="EC" id="3.6.1.66" evidence="10"/>
<dbReference type="GO" id="GO:0000166">
    <property type="term" value="F:nucleotide binding"/>
    <property type="evidence" value="ECO:0007669"/>
    <property type="project" value="UniProtKB-KW"/>
</dbReference>
<keyword evidence="3 10" id="KW-0479">Metal-binding</keyword>
<keyword evidence="6 10" id="KW-0460">Magnesium</keyword>
<dbReference type="GO" id="GO:0046872">
    <property type="term" value="F:metal ion binding"/>
    <property type="evidence" value="ECO:0007669"/>
    <property type="project" value="UniProtKB-KW"/>
</dbReference>
<evidence type="ECO:0000256" key="3">
    <source>
        <dbReference type="ARBA" id="ARBA00022723"/>
    </source>
</evidence>
<evidence type="ECO:0000256" key="2">
    <source>
        <dbReference type="ARBA" id="ARBA00011738"/>
    </source>
</evidence>
<dbReference type="RefSeq" id="WP_215871906.1">
    <property type="nucleotide sequence ID" value="NZ_JAAXYO010000039.1"/>
</dbReference>
<evidence type="ECO:0000256" key="6">
    <source>
        <dbReference type="ARBA" id="ARBA00022842"/>
    </source>
</evidence>